<reference evidence="2 3" key="1">
    <citation type="submission" date="2023-08" db="EMBL/GenBank/DDBJ databases">
        <title>Rhodoferax potami sp. nov. and Rhodoferax mekongensis sp. nov., isolated from the Mekong River in Thailand.</title>
        <authorList>
            <person name="Kitikhun S."/>
            <person name="Charoenyingcharoen P."/>
            <person name="Siriarchawattana P."/>
            <person name="Likhitrattanapisal S."/>
            <person name="Nilsakha T."/>
            <person name="Chanpet A."/>
            <person name="Rattanawaree P."/>
            <person name="Ingsriswang S."/>
        </authorList>
    </citation>
    <scope>NUCLEOTIDE SEQUENCE [LARGE SCALE GENOMIC DNA]</scope>
    <source>
        <strain evidence="2 3">TBRC 17660</strain>
    </source>
</reference>
<evidence type="ECO:0008006" key="4">
    <source>
        <dbReference type="Google" id="ProtNLM"/>
    </source>
</evidence>
<evidence type="ECO:0000256" key="1">
    <source>
        <dbReference type="SAM" id="Phobius"/>
    </source>
</evidence>
<dbReference type="EMBL" id="JAVBIK010000001">
    <property type="protein sequence ID" value="MDT7520464.1"/>
    <property type="molecule type" value="Genomic_DNA"/>
</dbReference>
<keyword evidence="3" id="KW-1185">Reference proteome</keyword>
<sequence length="92" mass="9864">MKTESITTSIHDAADQVAPMLNRATNEANALTQRGLHAVQDSALQLRENANRTGEAAVRYIQQEPVKSVLLAAATGAVLMGVISLLSRSRNH</sequence>
<organism evidence="2 3">
    <name type="scientific">Rhodoferax potami</name>
    <dbReference type="NCBI Taxonomy" id="3068338"/>
    <lineage>
        <taxon>Bacteria</taxon>
        <taxon>Pseudomonadati</taxon>
        <taxon>Pseudomonadota</taxon>
        <taxon>Betaproteobacteria</taxon>
        <taxon>Burkholderiales</taxon>
        <taxon>Comamonadaceae</taxon>
        <taxon>Rhodoferax</taxon>
    </lineage>
</organism>
<protein>
    <recommendedName>
        <fullName evidence="4">DUF883 domain-containing protein</fullName>
    </recommendedName>
</protein>
<feature type="transmembrane region" description="Helical" evidence="1">
    <location>
        <begin position="68"/>
        <end position="86"/>
    </location>
</feature>
<keyword evidence="1" id="KW-1133">Transmembrane helix</keyword>
<proteinExistence type="predicted"/>
<name>A0ABU3KRM1_9BURK</name>
<keyword evidence="1" id="KW-0472">Membrane</keyword>
<dbReference type="Proteomes" id="UP001321700">
    <property type="component" value="Unassembled WGS sequence"/>
</dbReference>
<comment type="caution">
    <text evidence="2">The sequence shown here is derived from an EMBL/GenBank/DDBJ whole genome shotgun (WGS) entry which is preliminary data.</text>
</comment>
<accession>A0ABU3KRM1</accession>
<gene>
    <name evidence="2" type="ORF">RAE19_17405</name>
</gene>
<keyword evidence="1" id="KW-0812">Transmembrane</keyword>
<evidence type="ECO:0000313" key="3">
    <source>
        <dbReference type="Proteomes" id="UP001321700"/>
    </source>
</evidence>
<dbReference type="RefSeq" id="WP_313876058.1">
    <property type="nucleotide sequence ID" value="NZ_JAVBIK010000001.1"/>
</dbReference>
<evidence type="ECO:0000313" key="2">
    <source>
        <dbReference type="EMBL" id="MDT7520464.1"/>
    </source>
</evidence>